<feature type="compositionally biased region" description="Acidic residues" evidence="1">
    <location>
        <begin position="292"/>
        <end position="312"/>
    </location>
</feature>
<organism evidence="2 3">
    <name type="scientific">Triangularia setosa</name>
    <dbReference type="NCBI Taxonomy" id="2587417"/>
    <lineage>
        <taxon>Eukaryota</taxon>
        <taxon>Fungi</taxon>
        <taxon>Dikarya</taxon>
        <taxon>Ascomycota</taxon>
        <taxon>Pezizomycotina</taxon>
        <taxon>Sordariomycetes</taxon>
        <taxon>Sordariomycetidae</taxon>
        <taxon>Sordariales</taxon>
        <taxon>Podosporaceae</taxon>
        <taxon>Triangularia</taxon>
    </lineage>
</organism>
<feature type="region of interest" description="Disordered" evidence="1">
    <location>
        <begin position="221"/>
        <end position="265"/>
    </location>
</feature>
<feature type="compositionally biased region" description="Acidic residues" evidence="1">
    <location>
        <begin position="386"/>
        <end position="395"/>
    </location>
</feature>
<comment type="caution">
    <text evidence="2">The sequence shown here is derived from an EMBL/GenBank/DDBJ whole genome shotgun (WGS) entry which is preliminary data.</text>
</comment>
<evidence type="ECO:0000313" key="3">
    <source>
        <dbReference type="Proteomes" id="UP001302321"/>
    </source>
</evidence>
<evidence type="ECO:0000313" key="2">
    <source>
        <dbReference type="EMBL" id="KAK4181514.1"/>
    </source>
</evidence>
<keyword evidence="3" id="KW-1185">Reference proteome</keyword>
<gene>
    <name evidence="2" type="ORF">QBC36DRAFT_285627</name>
</gene>
<protein>
    <submittedName>
        <fullName evidence="2">Uncharacterized protein</fullName>
    </submittedName>
</protein>
<name>A0AAN6WGV1_9PEZI</name>
<accession>A0AAN6WGV1</accession>
<dbReference type="Proteomes" id="UP001302321">
    <property type="component" value="Unassembled WGS sequence"/>
</dbReference>
<feature type="compositionally biased region" description="Basic and acidic residues" evidence="1">
    <location>
        <begin position="101"/>
        <end position="118"/>
    </location>
</feature>
<sequence>MCYNLHLRHKKCGHQSTVSMFCPLAPRHEDTRKPIGRLCQKSKAAGKVYRKRSIAPRDINWKCPMEECKDYERLRRYWRCCACRRGPNKDPFCKHTVPRQSFDRSRSRSKGRMEERYRGRSRSRSPKIEAEEGRVNKDRGRSPAVDEGKGGEETGDDDGSSRRRSVSTYRRTCGHQPCSRCTWFGATIPTYDRRAGNWTRSGSGSESDHIDETLSQIMPDIEEEPGDYPDDLMTDTEFDPELYDSDNEDYEDDEDGEDGEDGSDRYLYALGRMDVVSTVETGPDLGNIYDADIELEDDDEEEDGSTSEDEMEIDAKHDIDDHCSKTDCQDRSSEEETDAEFRARIIKAQRGINGMSRTESQEETDEEYRERVIRAQRGVNGMSLVETEEDTDADSESTVSDPEMDFDSDDEQADTSVDEGSEDEPRGSILAKPPQLGTEVEGQTDQDQIMEEGGPILSLDGFQDLPDRSLLALEGPLI</sequence>
<dbReference type="AlphaFoldDB" id="A0AAN6WGV1"/>
<feature type="compositionally biased region" description="Basic and acidic residues" evidence="1">
    <location>
        <begin position="126"/>
        <end position="152"/>
    </location>
</feature>
<dbReference type="EMBL" id="MU866086">
    <property type="protein sequence ID" value="KAK4181514.1"/>
    <property type="molecule type" value="Genomic_DNA"/>
</dbReference>
<feature type="compositionally biased region" description="Basic and acidic residues" evidence="1">
    <location>
        <begin position="313"/>
        <end position="343"/>
    </location>
</feature>
<feature type="compositionally biased region" description="Acidic residues" evidence="1">
    <location>
        <begin position="402"/>
        <end position="422"/>
    </location>
</feature>
<feature type="region of interest" description="Disordered" evidence="1">
    <location>
        <begin position="94"/>
        <end position="175"/>
    </location>
</feature>
<evidence type="ECO:0000256" key="1">
    <source>
        <dbReference type="SAM" id="MobiDB-lite"/>
    </source>
</evidence>
<reference evidence="2" key="1">
    <citation type="journal article" date="2023" name="Mol. Phylogenet. Evol.">
        <title>Genome-scale phylogeny and comparative genomics of the fungal order Sordariales.</title>
        <authorList>
            <person name="Hensen N."/>
            <person name="Bonometti L."/>
            <person name="Westerberg I."/>
            <person name="Brannstrom I.O."/>
            <person name="Guillou S."/>
            <person name="Cros-Aarteil S."/>
            <person name="Calhoun S."/>
            <person name="Haridas S."/>
            <person name="Kuo A."/>
            <person name="Mondo S."/>
            <person name="Pangilinan J."/>
            <person name="Riley R."/>
            <person name="LaButti K."/>
            <person name="Andreopoulos B."/>
            <person name="Lipzen A."/>
            <person name="Chen C."/>
            <person name="Yan M."/>
            <person name="Daum C."/>
            <person name="Ng V."/>
            <person name="Clum A."/>
            <person name="Steindorff A."/>
            <person name="Ohm R.A."/>
            <person name="Martin F."/>
            <person name="Silar P."/>
            <person name="Natvig D.O."/>
            <person name="Lalanne C."/>
            <person name="Gautier V."/>
            <person name="Ament-Velasquez S.L."/>
            <person name="Kruys A."/>
            <person name="Hutchinson M.I."/>
            <person name="Powell A.J."/>
            <person name="Barry K."/>
            <person name="Miller A.N."/>
            <person name="Grigoriev I.V."/>
            <person name="Debuchy R."/>
            <person name="Gladieux P."/>
            <person name="Hiltunen Thoren M."/>
            <person name="Johannesson H."/>
        </authorList>
    </citation>
    <scope>NUCLEOTIDE SEQUENCE</scope>
    <source>
        <strain evidence="2">CBS 892.96</strain>
    </source>
</reference>
<feature type="compositionally biased region" description="Acidic residues" evidence="1">
    <location>
        <begin position="221"/>
        <end position="261"/>
    </location>
</feature>
<feature type="region of interest" description="Disordered" evidence="1">
    <location>
        <begin position="292"/>
        <end position="461"/>
    </location>
</feature>
<reference evidence="2" key="2">
    <citation type="submission" date="2023-05" db="EMBL/GenBank/DDBJ databases">
        <authorList>
            <consortium name="Lawrence Berkeley National Laboratory"/>
            <person name="Steindorff A."/>
            <person name="Hensen N."/>
            <person name="Bonometti L."/>
            <person name="Westerberg I."/>
            <person name="Brannstrom I.O."/>
            <person name="Guillou S."/>
            <person name="Cros-Aarteil S."/>
            <person name="Calhoun S."/>
            <person name="Haridas S."/>
            <person name="Kuo A."/>
            <person name="Mondo S."/>
            <person name="Pangilinan J."/>
            <person name="Riley R."/>
            <person name="Labutti K."/>
            <person name="Andreopoulos B."/>
            <person name="Lipzen A."/>
            <person name="Chen C."/>
            <person name="Yanf M."/>
            <person name="Daum C."/>
            <person name="Ng V."/>
            <person name="Clum A."/>
            <person name="Ohm R."/>
            <person name="Martin F."/>
            <person name="Silar P."/>
            <person name="Natvig D."/>
            <person name="Lalanne C."/>
            <person name="Gautier V."/>
            <person name="Ament-Velasquez S.L."/>
            <person name="Kruys A."/>
            <person name="Hutchinson M.I."/>
            <person name="Powell A.J."/>
            <person name="Barry K."/>
            <person name="Miller A.N."/>
            <person name="Grigoriev I.V."/>
            <person name="Debuchy R."/>
            <person name="Gladieux P."/>
            <person name="Thoren M.H."/>
            <person name="Johannesson H."/>
        </authorList>
    </citation>
    <scope>NUCLEOTIDE SEQUENCE</scope>
    <source>
        <strain evidence="2">CBS 892.96</strain>
    </source>
</reference>
<proteinExistence type="predicted"/>